<dbReference type="EMBL" id="JACBZO010000001">
    <property type="protein sequence ID" value="NYI41300.1"/>
    <property type="molecule type" value="Genomic_DNA"/>
</dbReference>
<dbReference type="Gene3D" id="3.40.190.10">
    <property type="entry name" value="Periplasmic binding protein-like II"/>
    <property type="match status" value="2"/>
</dbReference>
<evidence type="ECO:0000259" key="5">
    <source>
        <dbReference type="Pfam" id="PF09084"/>
    </source>
</evidence>
<feature type="signal peptide" evidence="4">
    <location>
        <begin position="1"/>
        <end position="26"/>
    </location>
</feature>
<feature type="domain" description="SsuA/THI5-like" evidence="5">
    <location>
        <begin position="62"/>
        <end position="271"/>
    </location>
</feature>
<keyword evidence="7" id="KW-1185">Reference proteome</keyword>
<dbReference type="PANTHER" id="PTHR30024">
    <property type="entry name" value="ALIPHATIC SULFONATES-BINDING PROTEIN-RELATED"/>
    <property type="match status" value="1"/>
</dbReference>
<evidence type="ECO:0000313" key="6">
    <source>
        <dbReference type="EMBL" id="NYI41300.1"/>
    </source>
</evidence>
<evidence type="ECO:0000256" key="1">
    <source>
        <dbReference type="ARBA" id="ARBA00004418"/>
    </source>
</evidence>
<comment type="subcellular location">
    <subcellularLocation>
        <location evidence="1">Periplasm</location>
    </subcellularLocation>
</comment>
<evidence type="ECO:0000256" key="4">
    <source>
        <dbReference type="SAM" id="SignalP"/>
    </source>
</evidence>
<dbReference type="RefSeq" id="WP_062075096.1">
    <property type="nucleotide sequence ID" value="NZ_BBRC01000005.1"/>
</dbReference>
<sequence length="350" mass="36241">MKNKLIPLAALAAAFALAGCSAPAKAASSPPAKAASSPPASGQAIEHNGAIVIAEPVHNLGYLPLYAAIDQGYFTDAGLDVQTSTLGGGAHVNALLSGDVWAFIGGLESAAIANAKGADLIGIAGVVDRANVYWTAAKGVKIDPNDLAGSLKGLRIAASRHAGSPEIDTLYELKKLGLDPAKDVTIVNNDSGTELALIQSGQADIAVTSEPNISKGISGGLWSEPIMNLPKELGKFAYSDIVVSKATVAKEPHTVQAFVDALNKGMHDVLTDRSLATRIAKKEFPTMSDADIKATLDRSYNDGLWDGIAIDASAVKIDLTVARDAGLLQDSAHPATFDSIVDTEFFTNTK</sequence>
<feature type="chain" id="PRO_5031086023" evidence="4">
    <location>
        <begin position="27"/>
        <end position="350"/>
    </location>
</feature>
<dbReference type="Proteomes" id="UP000547973">
    <property type="component" value="Unassembled WGS sequence"/>
</dbReference>
<reference evidence="6 7" key="1">
    <citation type="submission" date="2020-07" db="EMBL/GenBank/DDBJ databases">
        <title>Sequencing the genomes of 1000 actinobacteria strains.</title>
        <authorList>
            <person name="Klenk H.-P."/>
        </authorList>
    </citation>
    <scope>NUCLEOTIDE SEQUENCE [LARGE SCALE GENOMIC DNA]</scope>
    <source>
        <strain evidence="6 7">DSM 19970</strain>
    </source>
</reference>
<gene>
    <name evidence="6" type="ORF">BKA03_001419</name>
</gene>
<evidence type="ECO:0000256" key="3">
    <source>
        <dbReference type="ARBA" id="ARBA00022729"/>
    </source>
</evidence>
<proteinExistence type="inferred from homology"/>
<dbReference type="OrthoDB" id="7808807at2"/>
<dbReference type="InterPro" id="IPR015168">
    <property type="entry name" value="SsuA/THI5"/>
</dbReference>
<dbReference type="AlphaFoldDB" id="A0A7Y9ZAN2"/>
<dbReference type="Pfam" id="PF09084">
    <property type="entry name" value="NMT1"/>
    <property type="match status" value="1"/>
</dbReference>
<comment type="caution">
    <text evidence="6">The sequence shown here is derived from an EMBL/GenBank/DDBJ whole genome shotgun (WGS) entry which is preliminary data.</text>
</comment>
<comment type="similarity">
    <text evidence="2">Belongs to the bacterial solute-binding protein SsuA/TauA family.</text>
</comment>
<dbReference type="PROSITE" id="PS51257">
    <property type="entry name" value="PROKAR_LIPOPROTEIN"/>
    <property type="match status" value="1"/>
</dbReference>
<keyword evidence="3 4" id="KW-0732">Signal</keyword>
<evidence type="ECO:0000313" key="7">
    <source>
        <dbReference type="Proteomes" id="UP000547973"/>
    </source>
</evidence>
<dbReference type="GO" id="GO:0042597">
    <property type="term" value="C:periplasmic space"/>
    <property type="evidence" value="ECO:0007669"/>
    <property type="project" value="UniProtKB-SubCell"/>
</dbReference>
<name>A0A7Y9ZAN2_9MICO</name>
<protein>
    <submittedName>
        <fullName evidence="6">NitT/TauT family transport system substrate-binding protein</fullName>
    </submittedName>
</protein>
<accession>A0A7Y9ZAN2</accession>
<organism evidence="6 7">
    <name type="scientific">Demequina lutea</name>
    <dbReference type="NCBI Taxonomy" id="431489"/>
    <lineage>
        <taxon>Bacteria</taxon>
        <taxon>Bacillati</taxon>
        <taxon>Actinomycetota</taxon>
        <taxon>Actinomycetes</taxon>
        <taxon>Micrococcales</taxon>
        <taxon>Demequinaceae</taxon>
        <taxon>Demequina</taxon>
    </lineage>
</organism>
<dbReference type="SUPFAM" id="SSF53850">
    <property type="entry name" value="Periplasmic binding protein-like II"/>
    <property type="match status" value="1"/>
</dbReference>
<dbReference type="PANTHER" id="PTHR30024:SF47">
    <property type="entry name" value="TAURINE-BINDING PERIPLASMIC PROTEIN"/>
    <property type="match status" value="1"/>
</dbReference>
<evidence type="ECO:0000256" key="2">
    <source>
        <dbReference type="ARBA" id="ARBA00010742"/>
    </source>
</evidence>